<dbReference type="GO" id="GO:0052925">
    <property type="term" value="F:dol-P-Man:Man(5)GlcNAc(2)-PP-Dol alpha-1,3-mannosyltransferase activity"/>
    <property type="evidence" value="ECO:0007669"/>
    <property type="project" value="UniProtKB-EC"/>
</dbReference>
<evidence type="ECO:0000313" key="17">
    <source>
        <dbReference type="Proteomes" id="UP000190274"/>
    </source>
</evidence>
<feature type="transmembrane region" description="Helical" evidence="14">
    <location>
        <begin position="169"/>
        <end position="192"/>
    </location>
</feature>
<name>A0A1G4K303_9SACH</name>
<evidence type="ECO:0000256" key="13">
    <source>
        <dbReference type="ARBA" id="ARBA00093457"/>
    </source>
</evidence>
<comment type="similarity">
    <text evidence="13">Belongs to the glycosyltransferase ALG3 family.</text>
</comment>
<dbReference type="UniPathway" id="UPA00378"/>
<proteinExistence type="inferred from homology"/>
<feature type="transmembrane region" description="Helical" evidence="14">
    <location>
        <begin position="385"/>
        <end position="405"/>
    </location>
</feature>
<evidence type="ECO:0000256" key="12">
    <source>
        <dbReference type="ARBA" id="ARBA00049506"/>
    </source>
</evidence>
<evidence type="ECO:0000256" key="14">
    <source>
        <dbReference type="RuleBase" id="RU364047"/>
    </source>
</evidence>
<protein>
    <recommendedName>
        <fullName evidence="4 14">Dol-P-Man:Man(5)GlcNAc(2)-PP-Dol alpha-1,3-mannosyltransferase</fullName>
        <ecNumber evidence="3 14">2.4.1.258</ecNumber>
    </recommendedName>
    <alternativeName>
        <fullName evidence="14">Dol-P-Man-dependent alpha(1-3)-mannosyltransferase</fullName>
    </alternativeName>
</protein>
<sequence length="455" mass="52608">MDADQNLQATKDGESQQPAQEEQSVDIRRDIKDIVHYLIFNPEANHVLMPLLIIFESLALKWIIRNVDYTEIDYEAYMEQIWAIKDGERNYKLIEGGTGPLVYPAGHVWIYRAMEIITEGLDDLKSGQTVFRYLYIVTLMLQMGCYALLQLPPWCVALAVFSKRLHSIYVLRLFNDCFTTLFMVFTVFMLLLSARMQQRALCIVASASYSMAVSIKMNALLYLPGVLLAIFKLSEGRLAFTLGCIGLIVGWQYCIALPFVQQHPREYWSTAFDFGRQFMYKWSINWQFVDQEVFEDPWFHRTLLVSQVATLALLLLTRFHSDISEVWASMRALRHPFTPVLSAYQGFNRPSMPDIGYILLVTNFVGVVFSRSLHYQFLSWYHWTLPVMLYWSKLPLLPAVVWYTIHEYCWNSYPPNAAASAGLFTVNSLLLLVLFLQTQAPKTPKLTNVMAKKIQ</sequence>
<comment type="function">
    <text evidence="11 14">Dol-P-Man:Man(5)GlcNAc(2)-PP-Dol alpha-1,3-mannosyltransferase that operates in the biosynthetic pathway of dolichol-linked oligosaccharides, the glycan precursors employed in protein asparagine (N)-glycosylation. The assembly of dolichol-linked oligosaccharides begins on the cytosolic side of the endoplasmic reticulum membrane and finishes in its lumen. The sequential addition of sugars to dolichol pyrophosphate produces dolichol-linked oligosaccharides containing fourteen sugars, including two GlcNAcs, nine mannoses and three glucoses. Once assembled, the oligosaccharide is transferred from the lipid to nascent proteins by oligosaccharyltransferases. In the lumen of the endoplasmic reticulum, adds the first dolichyl beta-D-mannosyl phosphate derived mannose in an alpha-1,3 linkage to Man(5)GlcNAc(2)-PP-dolichol to produce Man(6)GlcNAc(2)-PP-dolichol.</text>
</comment>
<evidence type="ECO:0000256" key="5">
    <source>
        <dbReference type="ARBA" id="ARBA00022676"/>
    </source>
</evidence>
<evidence type="ECO:0000256" key="7">
    <source>
        <dbReference type="ARBA" id="ARBA00022692"/>
    </source>
</evidence>
<keyword evidence="17" id="KW-1185">Reference proteome</keyword>
<evidence type="ECO:0000256" key="1">
    <source>
        <dbReference type="ARBA" id="ARBA00004477"/>
    </source>
</evidence>
<evidence type="ECO:0000256" key="15">
    <source>
        <dbReference type="SAM" id="MobiDB-lite"/>
    </source>
</evidence>
<feature type="compositionally biased region" description="Polar residues" evidence="15">
    <location>
        <begin position="1"/>
        <end position="22"/>
    </location>
</feature>
<keyword evidence="10 14" id="KW-0472">Membrane</keyword>
<feature type="transmembrane region" description="Helical" evidence="14">
    <location>
        <begin position="130"/>
        <end position="149"/>
    </location>
</feature>
<keyword evidence="8 14" id="KW-0256">Endoplasmic reticulum</keyword>
<comment type="pathway">
    <text evidence="2 14">Protein modification; protein glycosylation.</text>
</comment>
<keyword evidence="6 14" id="KW-0808">Transferase</keyword>
<evidence type="ECO:0000256" key="10">
    <source>
        <dbReference type="ARBA" id="ARBA00023136"/>
    </source>
</evidence>
<accession>A0A1G4K303</accession>
<feature type="transmembrane region" description="Helical" evidence="14">
    <location>
        <begin position="239"/>
        <end position="260"/>
    </location>
</feature>
<dbReference type="AlphaFoldDB" id="A0A1G4K303"/>
<keyword evidence="9 14" id="KW-1133">Transmembrane helix</keyword>
<dbReference type="PANTHER" id="PTHR12646">
    <property type="entry name" value="NOT56 - RELATED"/>
    <property type="match status" value="1"/>
</dbReference>
<keyword evidence="5 14" id="KW-0328">Glycosyltransferase</keyword>
<dbReference type="OrthoDB" id="20028at2759"/>
<keyword evidence="7 14" id="KW-0812">Transmembrane</keyword>
<dbReference type="STRING" id="1266660.A0A1G4K303"/>
<evidence type="ECO:0000256" key="2">
    <source>
        <dbReference type="ARBA" id="ARBA00004922"/>
    </source>
</evidence>
<evidence type="ECO:0000256" key="9">
    <source>
        <dbReference type="ARBA" id="ARBA00022989"/>
    </source>
</evidence>
<comment type="subcellular location">
    <subcellularLocation>
        <location evidence="1 14">Endoplasmic reticulum membrane</location>
        <topology evidence="1 14">Multi-pass membrane protein</topology>
    </subcellularLocation>
</comment>
<dbReference type="GO" id="GO:0006488">
    <property type="term" value="P:dolichol-linked oligosaccharide biosynthetic process"/>
    <property type="evidence" value="ECO:0007669"/>
    <property type="project" value="EnsemblFungi"/>
</dbReference>
<evidence type="ECO:0000256" key="11">
    <source>
        <dbReference type="ARBA" id="ARBA00044743"/>
    </source>
</evidence>
<evidence type="ECO:0000256" key="6">
    <source>
        <dbReference type="ARBA" id="ARBA00022679"/>
    </source>
</evidence>
<dbReference type="Pfam" id="PF05208">
    <property type="entry name" value="ALG3"/>
    <property type="match status" value="1"/>
</dbReference>
<evidence type="ECO:0000256" key="4">
    <source>
        <dbReference type="ARBA" id="ARBA00015561"/>
    </source>
</evidence>
<gene>
    <name evidence="16" type="ORF">LADA_0H09274G</name>
</gene>
<dbReference type="PANTHER" id="PTHR12646:SF0">
    <property type="entry name" value="DOL-P-MAN:MAN(5)GLCNAC(2)-PP-DOL ALPHA-1,3-MANNOSYLTRANSFERASE"/>
    <property type="match status" value="1"/>
</dbReference>
<organism evidence="16 17">
    <name type="scientific">Lachancea dasiensis</name>
    <dbReference type="NCBI Taxonomy" id="1072105"/>
    <lineage>
        <taxon>Eukaryota</taxon>
        <taxon>Fungi</taxon>
        <taxon>Dikarya</taxon>
        <taxon>Ascomycota</taxon>
        <taxon>Saccharomycotina</taxon>
        <taxon>Saccharomycetes</taxon>
        <taxon>Saccharomycetales</taxon>
        <taxon>Saccharomycetaceae</taxon>
        <taxon>Lachancea</taxon>
    </lineage>
</organism>
<evidence type="ECO:0000313" key="16">
    <source>
        <dbReference type="EMBL" id="SCU97914.1"/>
    </source>
</evidence>
<dbReference type="Proteomes" id="UP000190274">
    <property type="component" value="Chromosome H"/>
</dbReference>
<feature type="region of interest" description="Disordered" evidence="15">
    <location>
        <begin position="1"/>
        <end position="24"/>
    </location>
</feature>
<dbReference type="EMBL" id="LT598461">
    <property type="protein sequence ID" value="SCU97914.1"/>
    <property type="molecule type" value="Genomic_DNA"/>
</dbReference>
<reference evidence="16 17" key="1">
    <citation type="submission" date="2016-03" db="EMBL/GenBank/DDBJ databases">
        <authorList>
            <person name="Devillers H."/>
        </authorList>
    </citation>
    <scope>NUCLEOTIDE SEQUENCE [LARGE SCALE GENOMIC DNA]</scope>
    <source>
        <strain evidence="16">CBS 10888</strain>
    </source>
</reference>
<dbReference type="GO" id="GO:0005789">
    <property type="term" value="C:endoplasmic reticulum membrane"/>
    <property type="evidence" value="ECO:0007669"/>
    <property type="project" value="UniProtKB-SubCell"/>
</dbReference>
<dbReference type="EC" id="2.4.1.258" evidence="3 14"/>
<comment type="catalytic activity">
    <reaction evidence="12 14">
        <text>an alpha-D-Man-(1-&gt;2)-alpha-D-Man-(1-&gt;2)-alpha-D-Man-(1-&gt;3)-[alpha-D-Man-(1-&gt;6)]-beta-D-Man-(1-&gt;4)-beta-D-GlcNAc-(1-&gt;4)-alpha-D-GlcNAc-diphospho-di-trans,poly-cis-dolichol + a di-trans,poly-cis-dolichyl beta-D-mannosyl phosphate = an alpha-D-Man-(1-&gt;2)-alpha-D-Man-(1-&gt;2)-alpha-D-Man-(1-&gt;3)-[alpha-D-Man-(1-&gt;3)-alpha-D-Man-(1-&gt;6)]-beta-D-Man-(1-&gt;4)-beta-D-GlcNAc-(1-&gt;4)-alpha-D-GlcNAc-diphospho-di-trans,poly-cis-dolichol + a di-trans,poly-cis-dolichyl phosphate + H(+)</text>
        <dbReference type="Rhea" id="RHEA:29527"/>
        <dbReference type="Rhea" id="RHEA-COMP:19498"/>
        <dbReference type="Rhea" id="RHEA-COMP:19501"/>
        <dbReference type="Rhea" id="RHEA-COMP:19516"/>
        <dbReference type="Rhea" id="RHEA-COMP:19517"/>
        <dbReference type="ChEBI" id="CHEBI:15378"/>
        <dbReference type="ChEBI" id="CHEBI:57683"/>
        <dbReference type="ChEBI" id="CHEBI:58211"/>
        <dbReference type="ChEBI" id="CHEBI:132515"/>
        <dbReference type="ChEBI" id="CHEBI:132516"/>
        <dbReference type="EC" id="2.4.1.258"/>
    </reaction>
    <physiologicalReaction direction="left-to-right" evidence="12 14">
        <dbReference type="Rhea" id="RHEA:29528"/>
    </physiologicalReaction>
</comment>
<feature type="transmembrane region" description="Helical" evidence="14">
    <location>
        <begin position="417"/>
        <end position="436"/>
    </location>
</feature>
<dbReference type="InterPro" id="IPR007873">
    <property type="entry name" value="Glycosyltransferase_ALG3"/>
</dbReference>
<evidence type="ECO:0000256" key="8">
    <source>
        <dbReference type="ARBA" id="ARBA00022824"/>
    </source>
</evidence>
<evidence type="ECO:0000256" key="3">
    <source>
        <dbReference type="ARBA" id="ARBA00011964"/>
    </source>
</evidence>